<dbReference type="GeneID" id="70249534"/>
<dbReference type="InterPro" id="IPR052041">
    <property type="entry name" value="Nucleic_acid_metab_PIN/TRAM"/>
</dbReference>
<evidence type="ECO:0000256" key="2">
    <source>
        <dbReference type="ARBA" id="ARBA00023444"/>
    </source>
</evidence>
<dbReference type="Gene3D" id="1.10.8.80">
    <property type="entry name" value="Magnesium chelatase subunit I, C-Terminal domain"/>
    <property type="match status" value="1"/>
</dbReference>
<dbReference type="GO" id="GO:0016851">
    <property type="term" value="F:magnesium chelatase activity"/>
    <property type="evidence" value="ECO:0007669"/>
    <property type="project" value="UniProtKB-EC"/>
</dbReference>
<evidence type="ECO:0000259" key="3">
    <source>
        <dbReference type="Pfam" id="PF17863"/>
    </source>
</evidence>
<dbReference type="PANTHER" id="PTHR11603:SF132">
    <property type="entry name" value="C2H2-TYPE DOMAIN-CONTAINING PROTEIN"/>
    <property type="match status" value="1"/>
</dbReference>
<dbReference type="Proteomes" id="UP001201262">
    <property type="component" value="Unassembled WGS sequence"/>
</dbReference>
<proteinExistence type="predicted"/>
<evidence type="ECO:0000256" key="1">
    <source>
        <dbReference type="ARBA" id="ARBA00012825"/>
    </source>
</evidence>
<accession>A0AAD4Q6I0</accession>
<name>A0AAD4Q6I0_9EURO</name>
<dbReference type="RefSeq" id="XP_046077978.1">
    <property type="nucleotide sequence ID" value="XM_046219247.1"/>
</dbReference>
<dbReference type="EC" id="6.6.1.1" evidence="1"/>
<feature type="domain" description="ChlI/MoxR AAA lid" evidence="3">
    <location>
        <begin position="271"/>
        <end position="326"/>
    </location>
</feature>
<organism evidence="4 5">
    <name type="scientific">Talaromyces proteolyticus</name>
    <dbReference type="NCBI Taxonomy" id="1131652"/>
    <lineage>
        <taxon>Eukaryota</taxon>
        <taxon>Fungi</taxon>
        <taxon>Dikarya</taxon>
        <taxon>Ascomycota</taxon>
        <taxon>Pezizomycotina</taxon>
        <taxon>Eurotiomycetes</taxon>
        <taxon>Eurotiomycetidae</taxon>
        <taxon>Eurotiales</taxon>
        <taxon>Trichocomaceae</taxon>
        <taxon>Talaromyces</taxon>
        <taxon>Talaromyces sect. Bacilispori</taxon>
    </lineage>
</organism>
<dbReference type="InterPro" id="IPR041628">
    <property type="entry name" value="ChlI/MoxR_AAA_lid"/>
</dbReference>
<comment type="caution">
    <text evidence="4">The sequence shown here is derived from an EMBL/GenBank/DDBJ whole genome shotgun (WGS) entry which is preliminary data.</text>
</comment>
<protein>
    <recommendedName>
        <fullName evidence="1">magnesium chelatase</fullName>
        <ecNumber evidence="1">6.6.1.1</ecNumber>
    </recommendedName>
</protein>
<dbReference type="Pfam" id="PF17863">
    <property type="entry name" value="AAA_lid_2"/>
    <property type="match status" value="1"/>
</dbReference>
<dbReference type="PANTHER" id="PTHR11603">
    <property type="entry name" value="AAA FAMILY ATPASE"/>
    <property type="match status" value="1"/>
</dbReference>
<reference evidence="4" key="1">
    <citation type="submission" date="2021-12" db="EMBL/GenBank/DDBJ databases">
        <title>Convergent genome expansion in fungi linked to evolution of root-endophyte symbiosis.</title>
        <authorList>
            <consortium name="DOE Joint Genome Institute"/>
            <person name="Ke Y.-H."/>
            <person name="Bonito G."/>
            <person name="Liao H.-L."/>
            <person name="Looney B."/>
            <person name="Rojas-Flechas A."/>
            <person name="Nash J."/>
            <person name="Hameed K."/>
            <person name="Schadt C."/>
            <person name="Martin F."/>
            <person name="Crous P.W."/>
            <person name="Miettinen O."/>
            <person name="Magnuson J.K."/>
            <person name="Labbe J."/>
            <person name="Jacobson D."/>
            <person name="Doktycz M.J."/>
            <person name="Veneault-Fourrey C."/>
            <person name="Kuo A."/>
            <person name="Mondo S."/>
            <person name="Calhoun S."/>
            <person name="Riley R."/>
            <person name="Ohm R."/>
            <person name="LaButti K."/>
            <person name="Andreopoulos B."/>
            <person name="Pangilinan J."/>
            <person name="Nolan M."/>
            <person name="Tritt A."/>
            <person name="Clum A."/>
            <person name="Lipzen A."/>
            <person name="Daum C."/>
            <person name="Barry K."/>
            <person name="Grigoriev I.V."/>
            <person name="Vilgalys R."/>
        </authorList>
    </citation>
    <scope>NUCLEOTIDE SEQUENCE</scope>
    <source>
        <strain evidence="4">PMI_201</strain>
    </source>
</reference>
<dbReference type="AlphaFoldDB" id="A0AAD4Q6I0"/>
<gene>
    <name evidence="4" type="ORF">BGW36DRAFT_413333</name>
</gene>
<sequence>MDPPAIDYLVSNLSDLELALLLSLVCQEHCLIETPVANVDDVSGELALICERAFGLSYAILDFTPDTSLDDFSSGILAPERRRGRYYGANVDSGTSSSQSRAQSRFPLDRAYLDERKIVNVIIAKNFNVANDSVQIQALELIRSKRIFTRKSVHPAQKTFLFLPVIGYNASRRSHNLPLNKHLNDHLLFCHFHELNAGYPNLEDDESWISEDRESLSSVVRKRHGDEKLQFGNHYISENIISDLHLSSKNVSVSAEVGRYLQNIVVFLRLNRAVVGGISARATKHFYLVAKALASLHSIDYLTPSIVDLAAKKVYRHRINIGRTEDDRSLQYGSQPESVELLLRGVDADQVIETVISEVESPL</sequence>
<comment type="pathway">
    <text evidence="2">Porphyrin-containing compound metabolism.</text>
</comment>
<dbReference type="EMBL" id="JAJTJA010000001">
    <property type="protein sequence ID" value="KAH8705357.1"/>
    <property type="molecule type" value="Genomic_DNA"/>
</dbReference>
<evidence type="ECO:0000313" key="4">
    <source>
        <dbReference type="EMBL" id="KAH8705357.1"/>
    </source>
</evidence>
<evidence type="ECO:0000313" key="5">
    <source>
        <dbReference type="Proteomes" id="UP001201262"/>
    </source>
</evidence>
<keyword evidence="5" id="KW-1185">Reference proteome</keyword>